<dbReference type="EMBL" id="FQYT01000003">
    <property type="protein sequence ID" value="SHI43377.1"/>
    <property type="molecule type" value="Genomic_DNA"/>
</dbReference>
<dbReference type="AlphaFoldDB" id="A0A1M6B3Y7"/>
<name>A0A1M6B3Y7_9FIRM</name>
<sequence>MSEYKGCEFCKYQDKDDDEMPCVECSHAYSSEFEPIPPKTNGEAIRESNESLAEFIDKATNESRDDWYPVGCRSCIYYKTHHTDKTSKFYECGDCCWKDGILAYFNQPAEEKENEE</sequence>
<reference evidence="1 2" key="1">
    <citation type="submission" date="2016-11" db="EMBL/GenBank/DDBJ databases">
        <authorList>
            <person name="Jaros S."/>
            <person name="Januszkiewicz K."/>
            <person name="Wedrychowicz H."/>
        </authorList>
    </citation>
    <scope>NUCLEOTIDE SEQUENCE [LARGE SCALE GENOMIC DNA]</scope>
    <source>
        <strain evidence="1 2">DSM 15970</strain>
    </source>
</reference>
<proteinExistence type="predicted"/>
<dbReference type="Proteomes" id="UP000184342">
    <property type="component" value="Unassembled WGS sequence"/>
</dbReference>
<accession>A0A1M6B3Y7</accession>
<protein>
    <submittedName>
        <fullName evidence="1">Uncharacterized protein</fullName>
    </submittedName>
</protein>
<organism evidence="1 2">
    <name type="scientific">Parasporobacterium paucivorans DSM 15970</name>
    <dbReference type="NCBI Taxonomy" id="1122934"/>
    <lineage>
        <taxon>Bacteria</taxon>
        <taxon>Bacillati</taxon>
        <taxon>Bacillota</taxon>
        <taxon>Clostridia</taxon>
        <taxon>Lachnospirales</taxon>
        <taxon>Lachnospiraceae</taxon>
        <taxon>Parasporobacterium</taxon>
    </lineage>
</organism>
<evidence type="ECO:0000313" key="1">
    <source>
        <dbReference type="EMBL" id="SHI43377.1"/>
    </source>
</evidence>
<gene>
    <name evidence="1" type="ORF">SAMN02745691_00252</name>
</gene>
<keyword evidence="2" id="KW-1185">Reference proteome</keyword>
<evidence type="ECO:0000313" key="2">
    <source>
        <dbReference type="Proteomes" id="UP000184342"/>
    </source>
</evidence>
<dbReference type="RefSeq" id="WP_073992555.1">
    <property type="nucleotide sequence ID" value="NZ_FQYT01000003.1"/>
</dbReference>
<dbReference type="STRING" id="1122934.SAMN02745691_00252"/>